<protein>
    <submittedName>
        <fullName evidence="1">Uncharacterized protein</fullName>
    </submittedName>
</protein>
<dbReference type="Proteomes" id="UP000002971">
    <property type="component" value="Unassembled WGS sequence"/>
</dbReference>
<accession>F7QZH2</accession>
<reference evidence="1 2" key="1">
    <citation type="journal article" date="2011" name="J. Bacteriol.">
        <title>Genome Sequence of Lactobacillus ruminis SPM0211, Isolated from a Fecal Sample from a Healthy Korean.</title>
        <authorList>
            <person name="Lee S."/>
            <person name="Cho Y.J."/>
            <person name="Lee A.H."/>
            <person name="Chun J."/>
            <person name="Ha N.J."/>
            <person name="Ko G."/>
        </authorList>
    </citation>
    <scope>NUCLEOTIDE SEQUENCE [LARGE SCALE GENOMIC DNA]</scope>
    <source>
        <strain evidence="1 2">SPM0211</strain>
    </source>
</reference>
<dbReference type="AlphaFoldDB" id="F7QZH2"/>
<gene>
    <name evidence="1" type="ORF">LRU_00828</name>
</gene>
<organism evidence="1 2">
    <name type="scientific">Ligilactobacillus ruminis SPM0211</name>
    <dbReference type="NCBI Taxonomy" id="1040964"/>
    <lineage>
        <taxon>Bacteria</taxon>
        <taxon>Bacillati</taxon>
        <taxon>Bacillota</taxon>
        <taxon>Bacilli</taxon>
        <taxon>Lactobacillales</taxon>
        <taxon>Lactobacillaceae</taxon>
        <taxon>Ligilactobacillus</taxon>
    </lineage>
</organism>
<comment type="caution">
    <text evidence="1">The sequence shown here is derived from an EMBL/GenBank/DDBJ whole genome shotgun (WGS) entry which is preliminary data.</text>
</comment>
<evidence type="ECO:0000313" key="2">
    <source>
        <dbReference type="Proteomes" id="UP000002971"/>
    </source>
</evidence>
<sequence>MSSTAFKKSRTKSIANRPLSFGFSFNSSKKRDFFQPHFLCNAW</sequence>
<name>F7QZH2_9LACO</name>
<evidence type="ECO:0000313" key="1">
    <source>
        <dbReference type="EMBL" id="EGM52893.1"/>
    </source>
</evidence>
<dbReference type="EMBL" id="AFOJ01000003">
    <property type="protein sequence ID" value="EGM52893.1"/>
    <property type="molecule type" value="Genomic_DNA"/>
</dbReference>
<proteinExistence type="predicted"/>